<keyword evidence="1" id="KW-0175">Coiled coil</keyword>
<feature type="region of interest" description="Disordered" evidence="2">
    <location>
        <begin position="506"/>
        <end position="586"/>
    </location>
</feature>
<feature type="compositionally biased region" description="Polar residues" evidence="2">
    <location>
        <begin position="506"/>
        <end position="527"/>
    </location>
</feature>
<gene>
    <name evidence="5" type="primary">LOC106468735</name>
</gene>
<dbReference type="Pfam" id="PF14661">
    <property type="entry name" value="HAUS6_N"/>
    <property type="match status" value="1"/>
</dbReference>
<evidence type="ECO:0000313" key="4">
    <source>
        <dbReference type="Proteomes" id="UP000694941"/>
    </source>
</evidence>
<evidence type="ECO:0000256" key="1">
    <source>
        <dbReference type="SAM" id="Coils"/>
    </source>
</evidence>
<evidence type="ECO:0000256" key="2">
    <source>
        <dbReference type="SAM" id="MobiDB-lite"/>
    </source>
</evidence>
<name>A0ABM1TAA6_LIMPO</name>
<feature type="compositionally biased region" description="Low complexity" evidence="2">
    <location>
        <begin position="420"/>
        <end position="433"/>
    </location>
</feature>
<sequence>MDVTSSSQNQVFFTNLLLLGFDPVGMEKKHKISFKRDMFQLPNMRAFQVVSHFLFTKLDPQTSKDVFRTCWPAFDKKQEQEFRKACYNWLTKINREDSEANFLRFGPSLFLSPGGDRFCDLYLAFSRYVLWKVLKTNSTDKDLKCYPHISEKDKILLGVSVKFFKVSTQVVMQQFVKNQETAISLHRAWNAYAQQLVTKNRELKRRIQELEEKIQKEWKTVSETSDIEVDDSIGPENRLLKLSESRMKQLQKVKEYWNKLEEFKSSEDNQWEILNSVRAGKGGITYRLDGSFMPVHIPKQLVDSAGRDLQKRNVLSVYKDGQLDVESFIHVWNACLRMYIEQLHKGKLPDLSSVVSILNETSTTYSALWRQMKTFSDKFKQEIMPHVHQSCKQLHQRLTENMKEDSSPFRVQGTSLQLLPGTPTPSFSPSGNSLNSPLGPKPLHLTPPSGLTPEQVNKRKIVRGKSPLLYDPLSTPQPRFRDVATEHYSLEVPTIVLKQIGQKQQTRIKHTTSNPSTVCSGESSPTISPLRGFLPGDSKTTDVSSTNDKNDNISKPPSTNRKYLPSSKPLRKSTISRKLDKQTLKPSVSAARVLYAPSPKSLVSKSNPRSTKKAIPTKRDRIEAAKDNFSERIIGTGRKAFESKEKLYRTPNSEQAGLENLIYVDKTPTAMSEDKRVNDTSHKTGDILSPAEAIQNSLHDLLRVFDSNMAIRRKSKSPFKKSIGEDTSQLDQDLCIKETSGSSSEPRQEPVSLTLTSHSLLSLPDTLDVEDLLSSMTLPSVPYLDSLDNRDVDRLEDPEFDISLL</sequence>
<protein>
    <submittedName>
        <fullName evidence="5">Uncharacterized protein LOC106468735</fullName>
    </submittedName>
</protein>
<evidence type="ECO:0000313" key="5">
    <source>
        <dbReference type="RefSeq" id="XP_022252812.1"/>
    </source>
</evidence>
<feature type="compositionally biased region" description="Polar residues" evidence="2">
    <location>
        <begin position="541"/>
        <end position="561"/>
    </location>
</feature>
<evidence type="ECO:0000259" key="3">
    <source>
        <dbReference type="Pfam" id="PF14661"/>
    </source>
</evidence>
<dbReference type="InterPro" id="IPR026797">
    <property type="entry name" value="HAUS_6"/>
</dbReference>
<feature type="region of interest" description="Disordered" evidence="2">
    <location>
        <begin position="414"/>
        <end position="454"/>
    </location>
</feature>
<dbReference type="GeneID" id="106468735"/>
<dbReference type="Proteomes" id="UP000694941">
    <property type="component" value="Unplaced"/>
</dbReference>
<dbReference type="PANTHER" id="PTHR16151">
    <property type="entry name" value="HAUS AUGMIN-LIKE COMPLEX SUBUNIT 6"/>
    <property type="match status" value="1"/>
</dbReference>
<reference evidence="5" key="1">
    <citation type="submission" date="2025-08" db="UniProtKB">
        <authorList>
            <consortium name="RefSeq"/>
        </authorList>
    </citation>
    <scope>IDENTIFICATION</scope>
    <source>
        <tissue evidence="5">Muscle</tissue>
    </source>
</reference>
<organism evidence="4 5">
    <name type="scientific">Limulus polyphemus</name>
    <name type="common">Atlantic horseshoe crab</name>
    <dbReference type="NCBI Taxonomy" id="6850"/>
    <lineage>
        <taxon>Eukaryota</taxon>
        <taxon>Metazoa</taxon>
        <taxon>Ecdysozoa</taxon>
        <taxon>Arthropoda</taxon>
        <taxon>Chelicerata</taxon>
        <taxon>Merostomata</taxon>
        <taxon>Xiphosura</taxon>
        <taxon>Limulidae</taxon>
        <taxon>Limulus</taxon>
    </lineage>
</organism>
<accession>A0ABM1TAA6</accession>
<keyword evidence="4" id="KW-1185">Reference proteome</keyword>
<feature type="coiled-coil region" evidence="1">
    <location>
        <begin position="193"/>
        <end position="220"/>
    </location>
</feature>
<feature type="domain" description="HAUS augmin-like complex subunit 6 N-terminal" evidence="3">
    <location>
        <begin position="12"/>
        <end position="258"/>
    </location>
</feature>
<proteinExistence type="predicted"/>
<dbReference type="PANTHER" id="PTHR16151:SF2">
    <property type="entry name" value="HAUS AUGMIN-LIKE COMPLEX SUBUNIT 6"/>
    <property type="match status" value="1"/>
</dbReference>
<dbReference type="InterPro" id="IPR028163">
    <property type="entry name" value="HAUS_6_N"/>
</dbReference>
<dbReference type="RefSeq" id="XP_022252812.1">
    <property type="nucleotide sequence ID" value="XM_022397104.1"/>
</dbReference>